<dbReference type="PANTHER" id="PTHR43685:SF5">
    <property type="entry name" value="GLYCOSYLTRANSFERASE EPSE-RELATED"/>
    <property type="match status" value="1"/>
</dbReference>
<dbReference type="Gene3D" id="3.90.550.10">
    <property type="entry name" value="Spore Coat Polysaccharide Biosynthesis Protein SpsA, Chain A"/>
    <property type="match status" value="1"/>
</dbReference>
<evidence type="ECO:0000313" key="7">
    <source>
        <dbReference type="Proteomes" id="UP000366872"/>
    </source>
</evidence>
<dbReference type="InterPro" id="IPR050834">
    <property type="entry name" value="Glycosyltransf_2"/>
</dbReference>
<dbReference type="Pfam" id="PF00535">
    <property type="entry name" value="Glycos_transf_2"/>
    <property type="match status" value="1"/>
</dbReference>
<evidence type="ECO:0000256" key="2">
    <source>
        <dbReference type="ARBA" id="ARBA00022676"/>
    </source>
</evidence>
<keyword evidence="4" id="KW-0472">Membrane</keyword>
<evidence type="ECO:0000259" key="5">
    <source>
        <dbReference type="Pfam" id="PF00535"/>
    </source>
</evidence>
<keyword evidence="3 6" id="KW-0808">Transferase</keyword>
<accession>A0A6C2TWT2</accession>
<evidence type="ECO:0000256" key="1">
    <source>
        <dbReference type="ARBA" id="ARBA00006739"/>
    </source>
</evidence>
<keyword evidence="7" id="KW-1185">Reference proteome</keyword>
<comment type="similarity">
    <text evidence="1">Belongs to the glycosyltransferase 2 family.</text>
</comment>
<evidence type="ECO:0000256" key="3">
    <source>
        <dbReference type="ARBA" id="ARBA00022679"/>
    </source>
</evidence>
<dbReference type="Proteomes" id="UP000366872">
    <property type="component" value="Unassembled WGS sequence"/>
</dbReference>
<name>A0A6C2TWT2_PONDE</name>
<evidence type="ECO:0000256" key="4">
    <source>
        <dbReference type="SAM" id="Phobius"/>
    </source>
</evidence>
<proteinExistence type="inferred from homology"/>
<keyword evidence="4" id="KW-1133">Transmembrane helix</keyword>
<dbReference type="GO" id="GO:0016757">
    <property type="term" value="F:glycosyltransferase activity"/>
    <property type="evidence" value="ECO:0007669"/>
    <property type="project" value="UniProtKB-KW"/>
</dbReference>
<dbReference type="PANTHER" id="PTHR43685">
    <property type="entry name" value="GLYCOSYLTRANSFERASE"/>
    <property type="match status" value="1"/>
</dbReference>
<protein>
    <submittedName>
        <fullName evidence="6">Glycosyltransferase EpsE</fullName>
    </submittedName>
</protein>
<dbReference type="InterPro" id="IPR029044">
    <property type="entry name" value="Nucleotide-diphossugar_trans"/>
</dbReference>
<reference evidence="6 7" key="1">
    <citation type="submission" date="2019-04" db="EMBL/GenBank/DDBJ databases">
        <authorList>
            <person name="Van Vliet M D."/>
        </authorList>
    </citation>
    <scope>NUCLEOTIDE SEQUENCE [LARGE SCALE GENOMIC DNA]</scope>
    <source>
        <strain evidence="6 7">F1</strain>
    </source>
</reference>
<dbReference type="EMBL" id="CAAHFG010000001">
    <property type="protein sequence ID" value="VGO12145.1"/>
    <property type="molecule type" value="Genomic_DNA"/>
</dbReference>
<keyword evidence="2" id="KW-0328">Glycosyltransferase</keyword>
<gene>
    <name evidence="6" type="primary">epsE_1</name>
    <name evidence="6" type="ORF">PDESU_00696</name>
</gene>
<dbReference type="InterPro" id="IPR001173">
    <property type="entry name" value="Glyco_trans_2-like"/>
</dbReference>
<dbReference type="AlphaFoldDB" id="A0A6C2TWT2"/>
<evidence type="ECO:0000313" key="6">
    <source>
        <dbReference type="EMBL" id="VGO12145.1"/>
    </source>
</evidence>
<feature type="domain" description="Glycosyltransferase 2-like" evidence="5">
    <location>
        <begin position="6"/>
        <end position="170"/>
    </location>
</feature>
<dbReference type="SUPFAM" id="SSF53448">
    <property type="entry name" value="Nucleotide-diphospho-sugar transferases"/>
    <property type="match status" value="1"/>
</dbReference>
<dbReference type="RefSeq" id="WP_136077835.1">
    <property type="nucleotide sequence ID" value="NZ_CAAHFG010000001.1"/>
</dbReference>
<sequence length="340" mass="38086">MNPIVSVVLTAFNADAHVGDAIESILKQTWTDFEFIIVDDGSDDGTRGIIEEFAARDDRIVFICNEKNQGQPQSRNAAIEQATGEFIAIMDADDVAYPHRLKTQVEYLKNHSEIGVVASLVRMIDGNGKRLGMIGGYAASAPEIVWRELTQLSSSMVHPSVMFRRSLVRQYNLHYNPEYPHSQDKELWGRFLLHSKGTVISKVLLKYRTHANSISQAKAASQQEYALRAVVQMNCSLFGDGALTSAELEQMVLDDGSFGSKGWQLKMERLDQLKAISRFNDSDVGLLRGMAWIDAGVRGTGYLAMDWWRYGFSALGVVGMFKAFSLKMARFCRKAWAYFS</sequence>
<keyword evidence="4" id="KW-0812">Transmembrane</keyword>
<feature type="transmembrane region" description="Helical" evidence="4">
    <location>
        <begin position="307"/>
        <end position="324"/>
    </location>
</feature>
<organism evidence="6 7">
    <name type="scientific">Pontiella desulfatans</name>
    <dbReference type="NCBI Taxonomy" id="2750659"/>
    <lineage>
        <taxon>Bacteria</taxon>
        <taxon>Pseudomonadati</taxon>
        <taxon>Kiritimatiellota</taxon>
        <taxon>Kiritimatiellia</taxon>
        <taxon>Kiritimatiellales</taxon>
        <taxon>Pontiellaceae</taxon>
        <taxon>Pontiella</taxon>
    </lineage>
</organism>